<dbReference type="GO" id="GO:0046872">
    <property type="term" value="F:metal ion binding"/>
    <property type="evidence" value="ECO:0007669"/>
    <property type="project" value="UniProtKB-KW"/>
</dbReference>
<evidence type="ECO:0000256" key="1">
    <source>
        <dbReference type="ARBA" id="ARBA00022714"/>
    </source>
</evidence>
<dbReference type="KEGG" id="sazo:D1868_08260"/>
<dbReference type="Pfam" id="PF00355">
    <property type="entry name" value="Rieske"/>
    <property type="match status" value="1"/>
</dbReference>
<keyword evidence="2" id="KW-0479">Metal-binding</keyword>
<evidence type="ECO:0000313" key="8">
    <source>
        <dbReference type="Proteomes" id="UP000423396"/>
    </source>
</evidence>
<dbReference type="GeneID" id="42799056"/>
<gene>
    <name evidence="7" type="ORF">D1868_08260</name>
</gene>
<dbReference type="Gene3D" id="2.102.10.10">
    <property type="entry name" value="Rieske [2Fe-2S] iron-sulphur domain"/>
    <property type="match status" value="1"/>
</dbReference>
<protein>
    <submittedName>
        <fullName evidence="7">Rieske 2Fe-2S domain-containing protein</fullName>
    </submittedName>
</protein>
<dbReference type="InterPro" id="IPR036922">
    <property type="entry name" value="Rieske_2Fe-2S_sf"/>
</dbReference>
<dbReference type="OrthoDB" id="6837at2157"/>
<evidence type="ECO:0000256" key="2">
    <source>
        <dbReference type="ARBA" id="ARBA00022723"/>
    </source>
</evidence>
<dbReference type="SUPFAM" id="SSF50022">
    <property type="entry name" value="ISP domain"/>
    <property type="match status" value="1"/>
</dbReference>
<keyword evidence="1" id="KW-0001">2Fe-2S</keyword>
<organism evidence="7 8">
    <name type="scientific">Stygiolobus azoricus</name>
    <dbReference type="NCBI Taxonomy" id="41675"/>
    <lineage>
        <taxon>Archaea</taxon>
        <taxon>Thermoproteota</taxon>
        <taxon>Thermoprotei</taxon>
        <taxon>Sulfolobales</taxon>
        <taxon>Sulfolobaceae</taxon>
        <taxon>Stygiolobus</taxon>
    </lineage>
</organism>
<evidence type="ECO:0000313" key="7">
    <source>
        <dbReference type="EMBL" id="QGR19977.1"/>
    </source>
</evidence>
<keyword evidence="3" id="KW-0408">Iron</keyword>
<keyword evidence="4" id="KW-0411">Iron-sulfur</keyword>
<dbReference type="InterPro" id="IPR017941">
    <property type="entry name" value="Rieske_2Fe-2S"/>
</dbReference>
<evidence type="ECO:0000259" key="6">
    <source>
        <dbReference type="PROSITE" id="PS51296"/>
    </source>
</evidence>
<dbReference type="EMBL" id="CP045483">
    <property type="protein sequence ID" value="QGR19977.1"/>
    <property type="molecule type" value="Genomic_DNA"/>
</dbReference>
<dbReference type="PANTHER" id="PTHR21496">
    <property type="entry name" value="FERREDOXIN-RELATED"/>
    <property type="match status" value="1"/>
</dbReference>
<feature type="domain" description="Rieske" evidence="6">
    <location>
        <begin position="1"/>
        <end position="98"/>
    </location>
</feature>
<dbReference type="PANTHER" id="PTHR21496:SF0">
    <property type="entry name" value="RIESKE DOMAIN-CONTAINING PROTEIN"/>
    <property type="match status" value="1"/>
</dbReference>
<sequence>MIRIPKSDFKPGDRRKIKVNDKELLIIYLGADKFYAVDSKCPHLGCDLSKVGVVIREELVCQCHFTHFSLVDGKAIKGATKKPIKTYKVTVEKEDIIIED</sequence>
<comment type="cofactor">
    <cofactor evidence="5">
        <name>[2Fe-2S] cluster</name>
        <dbReference type="ChEBI" id="CHEBI:190135"/>
    </cofactor>
</comment>
<dbReference type="PROSITE" id="PS51296">
    <property type="entry name" value="RIESKE"/>
    <property type="match status" value="1"/>
</dbReference>
<dbReference type="Proteomes" id="UP000423396">
    <property type="component" value="Chromosome"/>
</dbReference>
<accession>A0A650CR71</accession>
<keyword evidence="8" id="KW-1185">Reference proteome</keyword>
<evidence type="ECO:0000256" key="3">
    <source>
        <dbReference type="ARBA" id="ARBA00023004"/>
    </source>
</evidence>
<dbReference type="GO" id="GO:0051537">
    <property type="term" value="F:2 iron, 2 sulfur cluster binding"/>
    <property type="evidence" value="ECO:0007669"/>
    <property type="project" value="UniProtKB-KW"/>
</dbReference>
<dbReference type="AlphaFoldDB" id="A0A650CR71"/>
<reference evidence="7 8" key="1">
    <citation type="submission" date="2019-10" db="EMBL/GenBank/DDBJ databases">
        <title>Genome Sequences from Six Type Strain Members of the Archaeal Family Sulfolobaceae: Acidianus ambivalens, Acidianus infernus, Metallosphaera prunae, Stygiolobus azoricus, Sulfolobus metallicus, and Sulfurisphaera ohwakuensis.</title>
        <authorList>
            <person name="Counts J.A."/>
            <person name="Kelly R.M."/>
        </authorList>
    </citation>
    <scope>NUCLEOTIDE SEQUENCE [LARGE SCALE GENOMIC DNA]</scope>
    <source>
        <strain evidence="7 8">FC6</strain>
    </source>
</reference>
<evidence type="ECO:0000256" key="4">
    <source>
        <dbReference type="ARBA" id="ARBA00023014"/>
    </source>
</evidence>
<dbReference type="RefSeq" id="WP_156007314.1">
    <property type="nucleotide sequence ID" value="NZ_CP045483.1"/>
</dbReference>
<dbReference type="CDD" id="cd03467">
    <property type="entry name" value="Rieske"/>
    <property type="match status" value="1"/>
</dbReference>
<evidence type="ECO:0000256" key="5">
    <source>
        <dbReference type="ARBA" id="ARBA00034078"/>
    </source>
</evidence>
<name>A0A650CR71_9CREN</name>
<proteinExistence type="predicted"/>